<comment type="caution">
    <text evidence="1">The sequence shown here is derived from an EMBL/GenBank/DDBJ whole genome shotgun (WGS) entry which is preliminary data.</text>
</comment>
<evidence type="ECO:0000313" key="1">
    <source>
        <dbReference type="EMBL" id="KAK6178205.1"/>
    </source>
</evidence>
<protein>
    <submittedName>
        <fullName evidence="1">Uncharacterized protein</fullName>
    </submittedName>
</protein>
<dbReference type="AlphaFoldDB" id="A0AAN8JMQ2"/>
<dbReference type="EMBL" id="JAZGQO010000009">
    <property type="protein sequence ID" value="KAK6178205.1"/>
    <property type="molecule type" value="Genomic_DNA"/>
</dbReference>
<dbReference type="Proteomes" id="UP001347796">
    <property type="component" value="Unassembled WGS sequence"/>
</dbReference>
<keyword evidence="2" id="KW-1185">Reference proteome</keyword>
<name>A0AAN8JMQ2_PATCE</name>
<gene>
    <name evidence="1" type="ORF">SNE40_013015</name>
</gene>
<sequence>MGKKGGVAAKLKNDVPYVITIPCIAHRLELAMKNAAKSLPLVNSLEKLMENVYKFYHYSPLNWTGLQETGNALNIKVLRPVNIYVTRLAGRNAGVCAMLSDVFQNNDTSIDLIPIMMHAASAKLTETDIDKMATDFLQEKVVDDTYRTVHLEKSKKRGPGSTTDAAIFNRVKSEFKTLLKTQPKPCLQE</sequence>
<accession>A0AAN8JMQ2</accession>
<dbReference type="PANTHER" id="PTHR46880">
    <property type="entry name" value="RAS-ASSOCIATING DOMAIN-CONTAINING PROTEIN"/>
    <property type="match status" value="1"/>
</dbReference>
<evidence type="ECO:0000313" key="2">
    <source>
        <dbReference type="Proteomes" id="UP001347796"/>
    </source>
</evidence>
<proteinExistence type="predicted"/>
<reference evidence="1 2" key="1">
    <citation type="submission" date="2024-01" db="EMBL/GenBank/DDBJ databases">
        <title>The genome of the rayed Mediterranean limpet Patella caerulea (Linnaeus, 1758).</title>
        <authorList>
            <person name="Anh-Thu Weber A."/>
            <person name="Halstead-Nussloch G."/>
        </authorList>
    </citation>
    <scope>NUCLEOTIDE SEQUENCE [LARGE SCALE GENOMIC DNA]</scope>
    <source>
        <strain evidence="1">AATW-2023a</strain>
        <tissue evidence="1">Whole specimen</tissue>
    </source>
</reference>
<organism evidence="1 2">
    <name type="scientific">Patella caerulea</name>
    <name type="common">Rayed Mediterranean limpet</name>
    <dbReference type="NCBI Taxonomy" id="87958"/>
    <lineage>
        <taxon>Eukaryota</taxon>
        <taxon>Metazoa</taxon>
        <taxon>Spiralia</taxon>
        <taxon>Lophotrochozoa</taxon>
        <taxon>Mollusca</taxon>
        <taxon>Gastropoda</taxon>
        <taxon>Patellogastropoda</taxon>
        <taxon>Patelloidea</taxon>
        <taxon>Patellidae</taxon>
        <taxon>Patella</taxon>
    </lineage>
</organism>
<dbReference type="PANTHER" id="PTHR46880:SF5">
    <property type="entry name" value="DUF4371 DOMAIN-CONTAINING PROTEIN"/>
    <property type="match status" value="1"/>
</dbReference>